<dbReference type="PROSITE" id="PS00178">
    <property type="entry name" value="AA_TRNA_LIGASE_I"/>
    <property type="match status" value="1"/>
</dbReference>
<keyword evidence="2" id="KW-0479">Metal-binding</keyword>
<dbReference type="GO" id="GO:0004818">
    <property type="term" value="F:glutamate-tRNA ligase activity"/>
    <property type="evidence" value="ECO:0007669"/>
    <property type="project" value="TreeGrafter"/>
</dbReference>
<dbReference type="InterPro" id="IPR020058">
    <property type="entry name" value="Glu/Gln-tRNA-synth_Ib_cat-dom"/>
</dbReference>
<dbReference type="GO" id="GO:0005829">
    <property type="term" value="C:cytosol"/>
    <property type="evidence" value="ECO:0007669"/>
    <property type="project" value="TreeGrafter"/>
</dbReference>
<dbReference type="SUPFAM" id="SSF52374">
    <property type="entry name" value="Nucleotidylyl transferase"/>
    <property type="match status" value="1"/>
</dbReference>
<evidence type="ECO:0000313" key="9">
    <source>
        <dbReference type="EMBL" id="QUE52760.1"/>
    </source>
</evidence>
<dbReference type="NCBIfam" id="NF004315">
    <property type="entry name" value="PRK05710.1-4"/>
    <property type="match status" value="1"/>
</dbReference>
<dbReference type="Pfam" id="PF00749">
    <property type="entry name" value="tRNA-synt_1c"/>
    <property type="match status" value="1"/>
</dbReference>
<keyword evidence="10" id="KW-1185">Reference proteome</keyword>
<comment type="similarity">
    <text evidence="7">Belongs to the class-I aminoacyl-tRNA synthetase family.</text>
</comment>
<accession>A0A975J2C7</accession>
<dbReference type="InterPro" id="IPR049940">
    <property type="entry name" value="GluQ/Sye"/>
</dbReference>
<reference evidence="9" key="1">
    <citation type="submission" date="2021-04" db="EMBL/GenBank/DDBJ databases">
        <title>Luteolibacter sp. 32A isolated from the skin of an Anderson's salamander (Ambystoma andersonii).</title>
        <authorList>
            <person name="Spergser J."/>
            <person name="Busse H.-J."/>
        </authorList>
    </citation>
    <scope>NUCLEOTIDE SEQUENCE</scope>
    <source>
        <strain evidence="9">32A</strain>
    </source>
</reference>
<evidence type="ECO:0000259" key="8">
    <source>
        <dbReference type="Pfam" id="PF00749"/>
    </source>
</evidence>
<proteinExistence type="inferred from homology"/>
<dbReference type="Proteomes" id="UP000676169">
    <property type="component" value="Chromosome"/>
</dbReference>
<evidence type="ECO:0000256" key="7">
    <source>
        <dbReference type="RuleBase" id="RU363037"/>
    </source>
</evidence>
<keyword evidence="3 7" id="KW-0547">Nucleotide-binding</keyword>
<gene>
    <name evidence="9" type="primary">gluQRS</name>
    <name evidence="9" type="ORF">KBB96_07665</name>
</gene>
<keyword evidence="4" id="KW-0862">Zinc</keyword>
<evidence type="ECO:0000256" key="4">
    <source>
        <dbReference type="ARBA" id="ARBA00022833"/>
    </source>
</evidence>
<dbReference type="PRINTS" id="PR00987">
    <property type="entry name" value="TRNASYNTHGLU"/>
</dbReference>
<evidence type="ECO:0000256" key="1">
    <source>
        <dbReference type="ARBA" id="ARBA00022598"/>
    </source>
</evidence>
<keyword evidence="5 7" id="KW-0067">ATP-binding</keyword>
<dbReference type="InterPro" id="IPR014729">
    <property type="entry name" value="Rossmann-like_a/b/a_fold"/>
</dbReference>
<evidence type="ECO:0000256" key="5">
    <source>
        <dbReference type="ARBA" id="ARBA00022840"/>
    </source>
</evidence>
<sequence length="277" mass="30722">MIRTRFAPSPTGRLHLGHAYAAKVARDLARSDSGEFLLRFEDIDTTRVREEFYQGIEEDLRWLGLEWDGVPLRQTARLAAYDAALKTLEQRGVLYPCFCTRREIDSEIARMAGAPHGPEGPLYPGTCKRLPLSERAAKLAGGLPFSWRLDAESAAAATGPLSFLDLLHGIQEVDPGLLGDVILARKDIGTSYHLAVVVDDAYQQITHVTRGEDLLASTHVHRLLQTLLGFPEPAYLHHRVLTDETGKRLAKRHDSLSIRVLREGGVSVEDVMARLAD</sequence>
<keyword evidence="6 7" id="KW-0030">Aminoacyl-tRNA synthetase</keyword>
<dbReference type="EC" id="6.1.1.-" evidence="9"/>
<dbReference type="Gene3D" id="3.40.50.620">
    <property type="entry name" value="HUPs"/>
    <property type="match status" value="1"/>
</dbReference>
<evidence type="ECO:0000313" key="10">
    <source>
        <dbReference type="Proteomes" id="UP000676169"/>
    </source>
</evidence>
<keyword evidence="1 7" id="KW-0436">Ligase</keyword>
<evidence type="ECO:0000256" key="3">
    <source>
        <dbReference type="ARBA" id="ARBA00022741"/>
    </source>
</evidence>
<dbReference type="GO" id="GO:0005524">
    <property type="term" value="F:ATP binding"/>
    <property type="evidence" value="ECO:0007669"/>
    <property type="project" value="UniProtKB-KW"/>
</dbReference>
<dbReference type="RefSeq" id="WP_211634047.1">
    <property type="nucleotide sequence ID" value="NZ_CP073100.1"/>
</dbReference>
<name>A0A975J2C7_9BACT</name>
<dbReference type="EMBL" id="CP073100">
    <property type="protein sequence ID" value="QUE52760.1"/>
    <property type="molecule type" value="Genomic_DNA"/>
</dbReference>
<dbReference type="PANTHER" id="PTHR43311:SF1">
    <property type="entry name" value="GLUTAMYL-Q TRNA(ASP) SYNTHETASE"/>
    <property type="match status" value="1"/>
</dbReference>
<dbReference type="AlphaFoldDB" id="A0A975J2C7"/>
<organism evidence="9 10">
    <name type="scientific">Luteolibacter ambystomatis</name>
    <dbReference type="NCBI Taxonomy" id="2824561"/>
    <lineage>
        <taxon>Bacteria</taxon>
        <taxon>Pseudomonadati</taxon>
        <taxon>Verrucomicrobiota</taxon>
        <taxon>Verrucomicrobiia</taxon>
        <taxon>Verrucomicrobiales</taxon>
        <taxon>Verrucomicrobiaceae</taxon>
        <taxon>Luteolibacter</taxon>
    </lineage>
</organism>
<evidence type="ECO:0000256" key="6">
    <source>
        <dbReference type="ARBA" id="ARBA00023146"/>
    </source>
</evidence>
<keyword evidence="7" id="KW-0648">Protein biosynthesis</keyword>
<feature type="domain" description="Glutamyl/glutaminyl-tRNA synthetase class Ib catalytic" evidence="8">
    <location>
        <begin position="2"/>
        <end position="266"/>
    </location>
</feature>
<protein>
    <submittedName>
        <fullName evidence="9">tRNA glutamyl-Q(34) synthetase GluQRS</fullName>
        <ecNumber evidence="9">6.1.1.-</ecNumber>
    </submittedName>
</protein>
<dbReference type="GO" id="GO:0006424">
    <property type="term" value="P:glutamyl-tRNA aminoacylation"/>
    <property type="evidence" value="ECO:0007669"/>
    <property type="project" value="TreeGrafter"/>
</dbReference>
<dbReference type="PANTHER" id="PTHR43311">
    <property type="entry name" value="GLUTAMATE--TRNA LIGASE"/>
    <property type="match status" value="1"/>
</dbReference>
<dbReference type="InterPro" id="IPR001412">
    <property type="entry name" value="aa-tRNA-synth_I_CS"/>
</dbReference>
<dbReference type="KEGG" id="lamb:KBB96_07665"/>
<dbReference type="InterPro" id="IPR000924">
    <property type="entry name" value="Glu/Gln-tRNA-synth"/>
</dbReference>
<evidence type="ECO:0000256" key="2">
    <source>
        <dbReference type="ARBA" id="ARBA00022723"/>
    </source>
</evidence>